<dbReference type="CDD" id="cd06579">
    <property type="entry name" value="TM_PBP1_transp_AraH_like"/>
    <property type="match status" value="1"/>
</dbReference>
<feature type="transmembrane region" description="Helical" evidence="9">
    <location>
        <begin position="54"/>
        <end position="74"/>
    </location>
</feature>
<evidence type="ECO:0000256" key="8">
    <source>
        <dbReference type="ARBA" id="ARBA00023136"/>
    </source>
</evidence>
<evidence type="ECO:0000256" key="7">
    <source>
        <dbReference type="ARBA" id="ARBA00022989"/>
    </source>
</evidence>
<evidence type="ECO:0000256" key="1">
    <source>
        <dbReference type="ARBA" id="ARBA00004429"/>
    </source>
</evidence>
<feature type="transmembrane region" description="Helical" evidence="9">
    <location>
        <begin position="133"/>
        <end position="150"/>
    </location>
</feature>
<accession>A0A1H1Z556</accession>
<feature type="transmembrane region" description="Helical" evidence="9">
    <location>
        <begin position="157"/>
        <end position="180"/>
    </location>
</feature>
<dbReference type="AlphaFoldDB" id="A0A1H1Z556"/>
<dbReference type="GO" id="GO:0005886">
    <property type="term" value="C:plasma membrane"/>
    <property type="evidence" value="ECO:0007669"/>
    <property type="project" value="UniProtKB-SubCell"/>
</dbReference>
<evidence type="ECO:0000313" key="11">
    <source>
        <dbReference type="Proteomes" id="UP000182814"/>
    </source>
</evidence>
<evidence type="ECO:0000256" key="5">
    <source>
        <dbReference type="ARBA" id="ARBA00022519"/>
    </source>
</evidence>
<gene>
    <name evidence="10" type="ORF">SAMN04490191_3792</name>
</gene>
<dbReference type="EMBL" id="LT629746">
    <property type="protein sequence ID" value="SDT28834.1"/>
    <property type="molecule type" value="Genomic_DNA"/>
</dbReference>
<keyword evidence="5" id="KW-0997">Cell inner membrane</keyword>
<evidence type="ECO:0000256" key="2">
    <source>
        <dbReference type="ARBA" id="ARBA00007942"/>
    </source>
</evidence>
<evidence type="ECO:0000256" key="3">
    <source>
        <dbReference type="ARBA" id="ARBA00022448"/>
    </source>
</evidence>
<feature type="transmembrane region" description="Helical" evidence="9">
    <location>
        <begin position="207"/>
        <end position="227"/>
    </location>
</feature>
<evidence type="ECO:0000256" key="4">
    <source>
        <dbReference type="ARBA" id="ARBA00022475"/>
    </source>
</evidence>
<feature type="transmembrane region" description="Helical" evidence="9">
    <location>
        <begin position="86"/>
        <end position="104"/>
    </location>
</feature>
<comment type="subcellular location">
    <subcellularLocation>
        <location evidence="1">Cell inner membrane</location>
        <topology evidence="1">Multi-pass membrane protein</topology>
    </subcellularLocation>
</comment>
<organism evidence="10 11">
    <name type="scientific">Pseudomonas lini</name>
    <dbReference type="NCBI Taxonomy" id="163011"/>
    <lineage>
        <taxon>Bacteria</taxon>
        <taxon>Pseudomonadati</taxon>
        <taxon>Pseudomonadota</taxon>
        <taxon>Gammaproteobacteria</taxon>
        <taxon>Pseudomonadales</taxon>
        <taxon>Pseudomonadaceae</taxon>
        <taxon>Pseudomonas</taxon>
    </lineage>
</organism>
<dbReference type="GO" id="GO:0022857">
    <property type="term" value="F:transmembrane transporter activity"/>
    <property type="evidence" value="ECO:0007669"/>
    <property type="project" value="InterPro"/>
</dbReference>
<keyword evidence="11" id="KW-1185">Reference proteome</keyword>
<keyword evidence="6 9" id="KW-0812">Transmembrane</keyword>
<dbReference type="PANTHER" id="PTHR32196">
    <property type="entry name" value="ABC TRANSPORTER PERMEASE PROTEIN YPHD-RELATED-RELATED"/>
    <property type="match status" value="1"/>
</dbReference>
<keyword evidence="8 9" id="KW-0472">Membrane</keyword>
<feature type="transmembrane region" description="Helical" evidence="9">
    <location>
        <begin position="312"/>
        <end position="330"/>
    </location>
</feature>
<sequence>MDNLAIEIKTMSTTTQPKIEPVRLASQNVTPPPPAPVYRQVDWRRLFSLREMGVYYALLLLLVGLSCITTYLGKSNYLSVLNITNIVYQSSLIAIMAVAMTVILISGNFDLSVASVAALSAAILIGFADQLGFWPACAFSMTVAICAGLLNGSIVQFVGINAFIVTLGTMTALRGAVLIFTDGQSLSVQKPEVIEAMKAFESGRLDAGVVAILLGAVLLGISALQAVRARKAARPLTPAMLGMALGGLCLLAMSWGAGGKIMLPKPVIYMAIFTTIVWVTLSFTMVGRRLYAVGGNAEAARLSGINVVRYKLVAFVLCSAAAGFAGILFASRLRSINPAALSGAELAVIAAAILGGTSLFGGAGSVIKTLAGALLLYSLTNGFNILNLGANYQGLIEGIVLIGAAALYTVGNSRSKAKSK</sequence>
<reference evidence="11" key="1">
    <citation type="submission" date="2016-10" db="EMBL/GenBank/DDBJ databases">
        <authorList>
            <person name="Varghese N."/>
            <person name="Submissions S."/>
        </authorList>
    </citation>
    <scope>NUCLEOTIDE SEQUENCE [LARGE SCALE GENOMIC DNA]</scope>
    <source>
        <strain evidence="11">BS3782</strain>
    </source>
</reference>
<keyword evidence="3" id="KW-0813">Transport</keyword>
<keyword evidence="4" id="KW-1003">Cell membrane</keyword>
<feature type="transmembrane region" description="Helical" evidence="9">
    <location>
        <begin position="239"/>
        <end position="256"/>
    </location>
</feature>
<protein>
    <submittedName>
        <fullName evidence="10">D-xylose transport system permease protein</fullName>
    </submittedName>
</protein>
<comment type="similarity">
    <text evidence="2">Belongs to the binding-protein-dependent transport system permease family. AraH/RbsC subfamily.</text>
</comment>
<dbReference type="RefSeq" id="WP_197679440.1">
    <property type="nucleotide sequence ID" value="NZ_JYLB01000001.1"/>
</dbReference>
<name>A0A1H1Z556_9PSED</name>
<feature type="transmembrane region" description="Helical" evidence="9">
    <location>
        <begin position="392"/>
        <end position="410"/>
    </location>
</feature>
<feature type="transmembrane region" description="Helical" evidence="9">
    <location>
        <begin position="111"/>
        <end position="127"/>
    </location>
</feature>
<keyword evidence="7 9" id="KW-1133">Transmembrane helix</keyword>
<proteinExistence type="inferred from homology"/>
<evidence type="ECO:0000256" key="6">
    <source>
        <dbReference type="ARBA" id="ARBA00022692"/>
    </source>
</evidence>
<evidence type="ECO:0000313" key="10">
    <source>
        <dbReference type="EMBL" id="SDT28834.1"/>
    </source>
</evidence>
<feature type="transmembrane region" description="Helical" evidence="9">
    <location>
        <begin position="268"/>
        <end position="291"/>
    </location>
</feature>
<dbReference type="Pfam" id="PF02653">
    <property type="entry name" value="BPD_transp_2"/>
    <property type="match status" value="1"/>
</dbReference>
<dbReference type="PANTHER" id="PTHR32196:SF21">
    <property type="entry name" value="ABC TRANSPORTER PERMEASE PROTEIN YPHD-RELATED"/>
    <property type="match status" value="1"/>
</dbReference>
<dbReference type="InterPro" id="IPR001851">
    <property type="entry name" value="ABC_transp_permease"/>
</dbReference>
<evidence type="ECO:0000256" key="9">
    <source>
        <dbReference type="SAM" id="Phobius"/>
    </source>
</evidence>
<dbReference type="Proteomes" id="UP000182814">
    <property type="component" value="Chromosome I"/>
</dbReference>